<feature type="region of interest" description="Disordered" evidence="2">
    <location>
        <begin position="370"/>
        <end position="428"/>
    </location>
</feature>
<evidence type="ECO:0000313" key="3">
    <source>
        <dbReference type="EMBL" id="ESO96594.1"/>
    </source>
</evidence>
<dbReference type="PANTHER" id="PTHR45532:SF1">
    <property type="entry name" value="WD REPEAT-CONTAINING PROTEIN 97"/>
    <property type="match status" value="1"/>
</dbReference>
<dbReference type="InterPro" id="IPR015943">
    <property type="entry name" value="WD40/YVTN_repeat-like_dom_sf"/>
</dbReference>
<dbReference type="EMBL" id="KB201451">
    <property type="protein sequence ID" value="ESO96594.1"/>
    <property type="molecule type" value="Genomic_DNA"/>
</dbReference>
<dbReference type="PROSITE" id="PS50294">
    <property type="entry name" value="WD_REPEATS_REGION"/>
    <property type="match status" value="1"/>
</dbReference>
<evidence type="ECO:0000256" key="2">
    <source>
        <dbReference type="SAM" id="MobiDB-lite"/>
    </source>
</evidence>
<feature type="compositionally biased region" description="Pro residues" evidence="2">
    <location>
        <begin position="607"/>
        <end position="628"/>
    </location>
</feature>
<proteinExistence type="predicted"/>
<gene>
    <name evidence="3" type="ORF">LOTGIDRAFT_239301</name>
</gene>
<dbReference type="SMART" id="SM00320">
    <property type="entry name" value="WD40"/>
    <property type="match status" value="2"/>
</dbReference>
<dbReference type="Gene3D" id="2.130.10.10">
    <property type="entry name" value="YVTN repeat-like/Quinoprotein amine dehydrogenase"/>
    <property type="match status" value="2"/>
</dbReference>
<feature type="region of interest" description="Disordered" evidence="2">
    <location>
        <begin position="841"/>
        <end position="881"/>
    </location>
</feature>
<feature type="compositionally biased region" description="Basic and acidic residues" evidence="2">
    <location>
        <begin position="370"/>
        <end position="397"/>
    </location>
</feature>
<dbReference type="SUPFAM" id="SSF50978">
    <property type="entry name" value="WD40 repeat-like"/>
    <property type="match status" value="1"/>
</dbReference>
<dbReference type="KEGG" id="lgi:LOTGIDRAFT_239301"/>
<dbReference type="InterPro" id="IPR016024">
    <property type="entry name" value="ARM-type_fold"/>
</dbReference>
<dbReference type="OrthoDB" id="6262491at2759"/>
<dbReference type="SUPFAM" id="SSF48371">
    <property type="entry name" value="ARM repeat"/>
    <property type="match status" value="1"/>
</dbReference>
<dbReference type="Pfam" id="PF00400">
    <property type="entry name" value="WD40"/>
    <property type="match status" value="2"/>
</dbReference>
<dbReference type="Proteomes" id="UP000030746">
    <property type="component" value="Unassembled WGS sequence"/>
</dbReference>
<dbReference type="CTD" id="20251023"/>
<feature type="compositionally biased region" description="Basic and acidic residues" evidence="2">
    <location>
        <begin position="480"/>
        <end position="492"/>
    </location>
</feature>
<organism evidence="3 4">
    <name type="scientific">Lottia gigantea</name>
    <name type="common">Giant owl limpet</name>
    <dbReference type="NCBI Taxonomy" id="225164"/>
    <lineage>
        <taxon>Eukaryota</taxon>
        <taxon>Metazoa</taxon>
        <taxon>Spiralia</taxon>
        <taxon>Lophotrochozoa</taxon>
        <taxon>Mollusca</taxon>
        <taxon>Gastropoda</taxon>
        <taxon>Patellogastropoda</taxon>
        <taxon>Lottioidea</taxon>
        <taxon>Lottiidae</taxon>
        <taxon>Lottia</taxon>
    </lineage>
</organism>
<dbReference type="STRING" id="225164.V4C4U3"/>
<accession>V4C4U3</accession>
<dbReference type="AlphaFoldDB" id="V4C4U3"/>
<dbReference type="RefSeq" id="XP_009052730.1">
    <property type="nucleotide sequence ID" value="XM_009054482.1"/>
</dbReference>
<keyword evidence="1" id="KW-0853">WD repeat</keyword>
<dbReference type="GeneID" id="20251023"/>
<sequence length="881" mass="100399">MAEGDIWEAAKRGATTRSVKNLANARSNSKNRNRTLLLGGRKDGYICLFNWDTGRIDFEIEAHGNKGVLNMIANSRQDQLISAGMDNVIKIWRLYPFAEEALAPLMSFYCAHTPAHMTTLRNSLCVAFQDPTTATFSTVLYNLNDKMFTNTMCNLDAYQNRFDHKPDDDHDDIVTGLTVCQRMRLFATSSQDGTVRIWNQTNNLIRVLKLNVIPHSIGFCSNKGDLLVGLGRHLFRIPHSSYMPKAYRFKMVTMKFKKETEEEPLPYNENLLNMMNKNDVKRLKNSKSSFKFDHYVDILSPEEEAAVQREKDIREKAFSNLMCRDDELKQLKKGDIKANRISVKNKHTQDEAFTNYMKMFYDKPKITLPKEDQYPLDTANDKLKGDKKKVDGYRPETEPTGFFPNKLPKKSILKSTTKPSEPQKILPGGFIPNSVLAKILYPPPLSPETTKTSEYRPPSLTLDQLQQIDDFSFGTEDKRRSVTFKSDNDDQVSRVLDMGDYTEESPRSSIPKTPSPAPSNKSEEDAFWGKVKTPPPVTATTPTNKFAGLLERTPTPKVEEPEEPKPIPVREPTPPKRERPPVKPIKPIAKLVPKPSVQPATVSIPPQKLPTPVPTPTPPPPRPVTPPRPVSPLPEFITQYENTDWFQKYFPTISPQTWPKPWTSDAFCMSLLKILKTTEFPNKSAISEALISLHLQEGFSDSTCQLASKIIISVLNDSKQAPVCAVDQEKIFIMVAVKALNSLSVKDKEFISEMILQYLDGDNDVRMLVCDILANCGLQDPHRQLEKELDLWDIWNIDEEDRKKELRNMCYQWLDRWMTSYKLHIEDTIQKMKKGQNIHSRITKSQLQKHQTKVKKRGSKELTGNDAAPAREFVTNPPPFL</sequence>
<protein>
    <submittedName>
        <fullName evidence="3">Uncharacterized protein</fullName>
    </submittedName>
</protein>
<dbReference type="InterPro" id="IPR036322">
    <property type="entry name" value="WD40_repeat_dom_sf"/>
</dbReference>
<reference evidence="3 4" key="1">
    <citation type="journal article" date="2013" name="Nature">
        <title>Insights into bilaterian evolution from three spiralian genomes.</title>
        <authorList>
            <person name="Simakov O."/>
            <person name="Marletaz F."/>
            <person name="Cho S.J."/>
            <person name="Edsinger-Gonzales E."/>
            <person name="Havlak P."/>
            <person name="Hellsten U."/>
            <person name="Kuo D.H."/>
            <person name="Larsson T."/>
            <person name="Lv J."/>
            <person name="Arendt D."/>
            <person name="Savage R."/>
            <person name="Osoegawa K."/>
            <person name="de Jong P."/>
            <person name="Grimwood J."/>
            <person name="Chapman J.A."/>
            <person name="Shapiro H."/>
            <person name="Aerts A."/>
            <person name="Otillar R.P."/>
            <person name="Terry A.Y."/>
            <person name="Boore J.L."/>
            <person name="Grigoriev I.V."/>
            <person name="Lindberg D.R."/>
            <person name="Seaver E.C."/>
            <person name="Weisblat D.A."/>
            <person name="Putnam N.H."/>
            <person name="Rokhsar D.S."/>
        </authorList>
    </citation>
    <scope>NUCLEOTIDE SEQUENCE [LARGE SCALE GENOMIC DNA]</scope>
</reference>
<dbReference type="HOGENOM" id="CLU_326860_0_0_1"/>
<evidence type="ECO:0000313" key="4">
    <source>
        <dbReference type="Proteomes" id="UP000030746"/>
    </source>
</evidence>
<name>V4C4U3_LOTGI</name>
<evidence type="ECO:0000256" key="1">
    <source>
        <dbReference type="PROSITE-ProRule" id="PRU00221"/>
    </source>
</evidence>
<dbReference type="PROSITE" id="PS50082">
    <property type="entry name" value="WD_REPEATS_2"/>
    <property type="match status" value="1"/>
</dbReference>
<dbReference type="PANTHER" id="PTHR45532">
    <property type="entry name" value="WD REPEAT-CONTAINING PROTEIN 97"/>
    <property type="match status" value="1"/>
</dbReference>
<keyword evidence="4" id="KW-1185">Reference proteome</keyword>
<dbReference type="OMA" id="HCHPERE"/>
<feature type="region of interest" description="Disordered" evidence="2">
    <location>
        <begin position="480"/>
        <end position="628"/>
    </location>
</feature>
<dbReference type="InterPro" id="IPR001680">
    <property type="entry name" value="WD40_rpt"/>
</dbReference>
<feature type="repeat" description="WD" evidence="1">
    <location>
        <begin position="167"/>
        <end position="199"/>
    </location>
</feature>